<dbReference type="Proteomes" id="UP000555103">
    <property type="component" value="Unassembled WGS sequence"/>
</dbReference>
<reference evidence="1 2" key="1">
    <citation type="submission" date="2020-08" db="EMBL/GenBank/DDBJ databases">
        <title>Genomic Encyclopedia of Type Strains, Phase IV (KMG-IV): sequencing the most valuable type-strain genomes for metagenomic binning, comparative biology and taxonomic classification.</title>
        <authorList>
            <person name="Goeker M."/>
        </authorList>
    </citation>
    <scope>NUCLEOTIDE SEQUENCE [LARGE SCALE GENOMIC DNA]</scope>
    <source>
        <strain evidence="1 2">DSM 104969</strain>
    </source>
</reference>
<evidence type="ECO:0000313" key="2">
    <source>
        <dbReference type="Proteomes" id="UP000555103"/>
    </source>
</evidence>
<dbReference type="AlphaFoldDB" id="A0A840CMA8"/>
<accession>A0A840CMA8</accession>
<keyword evidence="2" id="KW-1185">Reference proteome</keyword>
<dbReference type="EMBL" id="JACIEP010000006">
    <property type="protein sequence ID" value="MBB4036241.1"/>
    <property type="molecule type" value="Genomic_DNA"/>
</dbReference>
<evidence type="ECO:0000313" key="1">
    <source>
        <dbReference type="EMBL" id="MBB4036241.1"/>
    </source>
</evidence>
<proteinExistence type="predicted"/>
<protein>
    <submittedName>
        <fullName evidence="1">Uncharacterized protein</fullName>
    </submittedName>
</protein>
<sequence>MKILRNNPETVKKKELGKLLNKRFCEIMGIEEKELYKIRL</sequence>
<gene>
    <name evidence="1" type="ORF">GGR21_002142</name>
</gene>
<organism evidence="1 2">
    <name type="scientific">Dysgonomonas hofstadii</name>
    <dbReference type="NCBI Taxonomy" id="637886"/>
    <lineage>
        <taxon>Bacteria</taxon>
        <taxon>Pseudomonadati</taxon>
        <taxon>Bacteroidota</taxon>
        <taxon>Bacteroidia</taxon>
        <taxon>Bacteroidales</taxon>
        <taxon>Dysgonomonadaceae</taxon>
        <taxon>Dysgonomonas</taxon>
    </lineage>
</organism>
<name>A0A840CMA8_9BACT</name>
<dbReference type="RefSeq" id="WP_262890053.1">
    <property type="nucleotide sequence ID" value="NZ_JACIEP010000006.1"/>
</dbReference>
<comment type="caution">
    <text evidence="1">The sequence shown here is derived from an EMBL/GenBank/DDBJ whole genome shotgun (WGS) entry which is preliminary data.</text>
</comment>